<protein>
    <recommendedName>
        <fullName evidence="1">Lipoyl-binding domain-containing protein</fullName>
    </recommendedName>
</protein>
<evidence type="ECO:0000313" key="3">
    <source>
        <dbReference type="Proteomes" id="UP001244341"/>
    </source>
</evidence>
<dbReference type="EMBL" id="CP126210">
    <property type="protein sequence ID" value="WIA11237.1"/>
    <property type="molecule type" value="Genomic_DNA"/>
</dbReference>
<sequence>MQLRVGTQCGRVCSSRASVRRAPSCAPLRASQTDKTETKKKQAEFFDGADDAGTPSTAEVKALLDTLVADTDIAELRLKAGSFQLNVRRSVDGPEPPAAAAAAPAAAAAAAPAGYAAAPSPSMAPALSLAPMPYMSVDENAAPEESMDEGLLYCVASKVGTFRRGRYAAGKKVGKGNVANVGDRVKKGATLGYIEQLGTFVEVKAPQEGEVVQFRAEEGDPVEYGQAVVVIAPFFAVAEAGVTEYRVRLVRIGLFLDQVVHPITQRNSYSQGQHRFACHSVRCAPGRAADRQYWT</sequence>
<dbReference type="InterPro" id="IPR011053">
    <property type="entry name" value="Single_hybrid_motif"/>
</dbReference>
<dbReference type="CDD" id="cd06850">
    <property type="entry name" value="biotinyl_domain"/>
    <property type="match status" value="1"/>
</dbReference>
<dbReference type="SUPFAM" id="SSF51230">
    <property type="entry name" value="Single hybrid motif"/>
    <property type="match status" value="1"/>
</dbReference>
<reference evidence="2 3" key="1">
    <citation type="submission" date="2023-05" db="EMBL/GenBank/DDBJ databases">
        <title>A 100% complete, gapless, phased diploid assembly of the Scenedesmus obliquus UTEX 3031 genome.</title>
        <authorList>
            <person name="Biondi T.C."/>
            <person name="Hanschen E.R."/>
            <person name="Kwon T."/>
            <person name="Eng W."/>
            <person name="Kruse C.P.S."/>
            <person name="Koehler S.I."/>
            <person name="Kunde Y."/>
            <person name="Gleasner C.D."/>
            <person name="You Mak K.T."/>
            <person name="Polle J."/>
            <person name="Hovde B.T."/>
            <person name="Starkenburg S.R."/>
        </authorList>
    </citation>
    <scope>NUCLEOTIDE SEQUENCE [LARGE SCALE GENOMIC DNA]</scope>
    <source>
        <strain evidence="2 3">DOE0152z</strain>
    </source>
</reference>
<dbReference type="PANTHER" id="PTHR47597:SF1">
    <property type="entry name" value="IS A MEMBER OF THE PF|00364 BIOTIN-REQUIRING ENZYMES FAMILY-RELATED"/>
    <property type="match status" value="1"/>
</dbReference>
<dbReference type="Proteomes" id="UP001244341">
    <property type="component" value="Chromosome 3b"/>
</dbReference>
<dbReference type="Gene3D" id="2.40.50.100">
    <property type="match status" value="1"/>
</dbReference>
<proteinExistence type="predicted"/>
<evidence type="ECO:0000259" key="1">
    <source>
        <dbReference type="Pfam" id="PF00364"/>
    </source>
</evidence>
<name>A0ABY8TSC8_TETOB</name>
<evidence type="ECO:0000313" key="2">
    <source>
        <dbReference type="EMBL" id="WIA11237.1"/>
    </source>
</evidence>
<organism evidence="2 3">
    <name type="scientific">Tetradesmus obliquus</name>
    <name type="common">Green alga</name>
    <name type="synonym">Acutodesmus obliquus</name>
    <dbReference type="NCBI Taxonomy" id="3088"/>
    <lineage>
        <taxon>Eukaryota</taxon>
        <taxon>Viridiplantae</taxon>
        <taxon>Chlorophyta</taxon>
        <taxon>core chlorophytes</taxon>
        <taxon>Chlorophyceae</taxon>
        <taxon>CS clade</taxon>
        <taxon>Sphaeropleales</taxon>
        <taxon>Scenedesmaceae</taxon>
        <taxon>Tetradesmus</taxon>
    </lineage>
</organism>
<dbReference type="PANTHER" id="PTHR47597">
    <property type="entry name" value="IS A MEMBER OF THE PF|00364 BIOTIN-REQUIRING ENZYMES FAMILY-RELATED"/>
    <property type="match status" value="1"/>
</dbReference>
<dbReference type="Pfam" id="PF00364">
    <property type="entry name" value="Biotin_lipoyl"/>
    <property type="match status" value="1"/>
</dbReference>
<accession>A0ABY8TSC8</accession>
<keyword evidence="3" id="KW-1185">Reference proteome</keyword>
<gene>
    <name evidence="2" type="ORF">OEZ85_011364</name>
</gene>
<feature type="domain" description="Lipoyl-binding" evidence="1">
    <location>
        <begin position="178"/>
        <end position="231"/>
    </location>
</feature>
<dbReference type="InterPro" id="IPR053217">
    <property type="entry name" value="ACC_Biotin_Carrier"/>
</dbReference>
<dbReference type="InterPro" id="IPR000089">
    <property type="entry name" value="Biotin_lipoyl"/>
</dbReference>